<gene>
    <name evidence="2" type="ORF">SAMN05216553_102472</name>
</gene>
<sequence>MDRADVAILISLASAFVTAGGLFWQVMLYRLSGARLNVALRPCLVDEYDTIFRGPSRGWPKTTPAGFFPSSRWTIELAEVTVTNVGRAPISVENVSLDIGRWPRRLFGRWTVAGVPVSLSKGIRENHCRLEPGDSVTAYLDVWRAIQMARTLRPRVVVRASAQPVGRRAKRSLWIQRWTVETGMRSLHPKVDDSPERQAYRELWRSFRLNDETASATSLGWAAAHSELKKGGDVDDVMNAILRVVGQDRIDVALDAAQKTHDVYNQPTDAT</sequence>
<organism evidence="2 3">
    <name type="scientific">Lentzea fradiae</name>
    <dbReference type="NCBI Taxonomy" id="200378"/>
    <lineage>
        <taxon>Bacteria</taxon>
        <taxon>Bacillati</taxon>
        <taxon>Actinomycetota</taxon>
        <taxon>Actinomycetes</taxon>
        <taxon>Pseudonocardiales</taxon>
        <taxon>Pseudonocardiaceae</taxon>
        <taxon>Lentzea</taxon>
    </lineage>
</organism>
<name>A0A1G7MS18_9PSEU</name>
<keyword evidence="1" id="KW-0812">Transmembrane</keyword>
<evidence type="ECO:0000313" key="2">
    <source>
        <dbReference type="EMBL" id="SDF64446.1"/>
    </source>
</evidence>
<reference evidence="3" key="1">
    <citation type="submission" date="2016-10" db="EMBL/GenBank/DDBJ databases">
        <authorList>
            <person name="Varghese N."/>
            <person name="Submissions S."/>
        </authorList>
    </citation>
    <scope>NUCLEOTIDE SEQUENCE [LARGE SCALE GENOMIC DNA]</scope>
    <source>
        <strain evidence="3">CGMCC 4.3506</strain>
    </source>
</reference>
<keyword evidence="1" id="KW-0472">Membrane</keyword>
<proteinExistence type="predicted"/>
<keyword evidence="1" id="KW-1133">Transmembrane helix</keyword>
<dbReference type="RefSeq" id="WP_143035839.1">
    <property type="nucleotide sequence ID" value="NZ_FNCC01000002.1"/>
</dbReference>
<evidence type="ECO:0000313" key="3">
    <source>
        <dbReference type="Proteomes" id="UP000199623"/>
    </source>
</evidence>
<dbReference type="Proteomes" id="UP000199623">
    <property type="component" value="Unassembled WGS sequence"/>
</dbReference>
<dbReference type="EMBL" id="FNCC01000002">
    <property type="protein sequence ID" value="SDF64446.1"/>
    <property type="molecule type" value="Genomic_DNA"/>
</dbReference>
<evidence type="ECO:0000256" key="1">
    <source>
        <dbReference type="SAM" id="Phobius"/>
    </source>
</evidence>
<keyword evidence="3" id="KW-1185">Reference proteome</keyword>
<feature type="transmembrane region" description="Helical" evidence="1">
    <location>
        <begin position="6"/>
        <end position="26"/>
    </location>
</feature>
<dbReference type="AlphaFoldDB" id="A0A1G7MS18"/>
<protein>
    <submittedName>
        <fullName evidence="2">Uncharacterized protein</fullName>
    </submittedName>
</protein>
<accession>A0A1G7MS18</accession>
<dbReference type="OrthoDB" id="5190934at2"/>